<keyword evidence="2" id="KW-1185">Reference proteome</keyword>
<evidence type="ECO:0000313" key="1">
    <source>
        <dbReference type="EMBL" id="KAF8781867.1"/>
    </source>
</evidence>
<accession>A0A8T0EW96</accession>
<proteinExistence type="predicted"/>
<dbReference type="AlphaFoldDB" id="A0A8T0EW96"/>
<protein>
    <submittedName>
        <fullName evidence="1">Uncharacterized protein</fullName>
    </submittedName>
</protein>
<gene>
    <name evidence="1" type="ORF">HNY73_012211</name>
</gene>
<comment type="caution">
    <text evidence="1">The sequence shown here is derived from an EMBL/GenBank/DDBJ whole genome shotgun (WGS) entry which is preliminary data.</text>
</comment>
<sequence>MIIYCYNESNKDFLTAFIVTTATMEEATLPFLKTFEHHCKCLLASINSPLYEKTTIGLQNMKFNPIHKRTTRLFFLLEFLLGSKK</sequence>
<organism evidence="1 2">
    <name type="scientific">Argiope bruennichi</name>
    <name type="common">Wasp spider</name>
    <name type="synonym">Aranea bruennichi</name>
    <dbReference type="NCBI Taxonomy" id="94029"/>
    <lineage>
        <taxon>Eukaryota</taxon>
        <taxon>Metazoa</taxon>
        <taxon>Ecdysozoa</taxon>
        <taxon>Arthropoda</taxon>
        <taxon>Chelicerata</taxon>
        <taxon>Arachnida</taxon>
        <taxon>Araneae</taxon>
        <taxon>Araneomorphae</taxon>
        <taxon>Entelegynae</taxon>
        <taxon>Araneoidea</taxon>
        <taxon>Araneidae</taxon>
        <taxon>Argiope</taxon>
    </lineage>
</organism>
<reference evidence="1" key="1">
    <citation type="journal article" date="2020" name="bioRxiv">
        <title>Chromosome-level reference genome of the European wasp spider Argiope bruennichi: a resource for studies on range expansion and evolutionary adaptation.</title>
        <authorList>
            <person name="Sheffer M.M."/>
            <person name="Hoppe A."/>
            <person name="Krehenwinkel H."/>
            <person name="Uhl G."/>
            <person name="Kuss A.W."/>
            <person name="Jensen L."/>
            <person name="Jensen C."/>
            <person name="Gillespie R.G."/>
            <person name="Hoff K.J."/>
            <person name="Prost S."/>
        </authorList>
    </citation>
    <scope>NUCLEOTIDE SEQUENCE</scope>
</reference>
<dbReference type="Proteomes" id="UP000807504">
    <property type="component" value="Unassembled WGS sequence"/>
</dbReference>
<reference evidence="1" key="2">
    <citation type="submission" date="2020-06" db="EMBL/GenBank/DDBJ databases">
        <authorList>
            <person name="Sheffer M."/>
        </authorList>
    </citation>
    <scope>NUCLEOTIDE SEQUENCE</scope>
</reference>
<dbReference type="EMBL" id="JABXBU010001863">
    <property type="protein sequence ID" value="KAF8781867.1"/>
    <property type="molecule type" value="Genomic_DNA"/>
</dbReference>
<evidence type="ECO:0000313" key="2">
    <source>
        <dbReference type="Proteomes" id="UP000807504"/>
    </source>
</evidence>
<name>A0A8T0EW96_ARGBR</name>